<protein>
    <recommendedName>
        <fullName evidence="1">Glyoxalase-like domain-containing protein</fullName>
    </recommendedName>
</protein>
<reference evidence="3" key="1">
    <citation type="journal article" date="2014" name="Proc. Natl. Acad. Sci. U.S.A.">
        <title>Extensive sampling of basidiomycete genomes demonstrates inadequacy of the white-rot/brown-rot paradigm for wood decay fungi.</title>
        <authorList>
            <person name="Riley R."/>
            <person name="Salamov A.A."/>
            <person name="Brown D.W."/>
            <person name="Nagy L.G."/>
            <person name="Floudas D."/>
            <person name="Held B.W."/>
            <person name="Levasseur A."/>
            <person name="Lombard V."/>
            <person name="Morin E."/>
            <person name="Otillar R."/>
            <person name="Lindquist E.A."/>
            <person name="Sun H."/>
            <person name="LaButti K.M."/>
            <person name="Schmutz J."/>
            <person name="Jabbour D."/>
            <person name="Luo H."/>
            <person name="Baker S.E."/>
            <person name="Pisabarro A.G."/>
            <person name="Walton J.D."/>
            <person name="Blanchette R.A."/>
            <person name="Henrissat B."/>
            <person name="Martin F."/>
            <person name="Cullen D."/>
            <person name="Hibbett D.S."/>
            <person name="Grigoriev I.V."/>
        </authorList>
    </citation>
    <scope>NUCLEOTIDE SEQUENCE [LARGE SCALE GENOMIC DNA]</scope>
    <source>
        <strain evidence="3">FD-172 SS1</strain>
    </source>
</reference>
<dbReference type="InterPro" id="IPR029068">
    <property type="entry name" value="Glyas_Bleomycin-R_OHBP_Dase"/>
</dbReference>
<dbReference type="Gene3D" id="3.10.180.10">
    <property type="entry name" value="2,3-Dihydroxybiphenyl 1,2-Dioxygenase, domain 1"/>
    <property type="match status" value="1"/>
</dbReference>
<organism evidence="2 3">
    <name type="scientific">Botryobasidium botryosum (strain FD-172 SS1)</name>
    <dbReference type="NCBI Taxonomy" id="930990"/>
    <lineage>
        <taxon>Eukaryota</taxon>
        <taxon>Fungi</taxon>
        <taxon>Dikarya</taxon>
        <taxon>Basidiomycota</taxon>
        <taxon>Agaricomycotina</taxon>
        <taxon>Agaricomycetes</taxon>
        <taxon>Cantharellales</taxon>
        <taxon>Botryobasidiaceae</taxon>
        <taxon>Botryobasidium</taxon>
    </lineage>
</organism>
<feature type="domain" description="Glyoxalase-like" evidence="1">
    <location>
        <begin position="7"/>
        <end position="197"/>
    </location>
</feature>
<dbReference type="HOGENOM" id="CLU_058475_1_0_1"/>
<dbReference type="EMBL" id="KL198037">
    <property type="protein sequence ID" value="KDQ14572.1"/>
    <property type="molecule type" value="Genomic_DNA"/>
</dbReference>
<evidence type="ECO:0000259" key="1">
    <source>
        <dbReference type="Pfam" id="PF13468"/>
    </source>
</evidence>
<gene>
    <name evidence="2" type="ORF">BOTBODRAFT_32705</name>
</gene>
<evidence type="ECO:0000313" key="3">
    <source>
        <dbReference type="Proteomes" id="UP000027195"/>
    </source>
</evidence>
<dbReference type="PANTHER" id="PTHR40265">
    <property type="entry name" value="BLL2707 PROTEIN"/>
    <property type="match status" value="1"/>
</dbReference>
<dbReference type="AlphaFoldDB" id="A0A067MRS0"/>
<dbReference type="InParanoid" id="A0A067MRS0"/>
<keyword evidence="3" id="KW-1185">Reference proteome</keyword>
<dbReference type="Proteomes" id="UP000027195">
    <property type="component" value="Unassembled WGS sequence"/>
</dbReference>
<dbReference type="InterPro" id="IPR025870">
    <property type="entry name" value="Glyoxalase-like_dom"/>
</dbReference>
<sequence length="289" mass="32556">MAETRILDHIVHLSTPGELEKGISHFESLGFIVLRGGHHASGLTSNALVIFQDGIYLELIAYDHPIEHYPPDSDDRKKRESGPWAHLPPGWIDWSHLGLDVRIGEIINERSGDNPNVPDAVRYIVPAVAGGRERIDGKVLEWVVTFPDPKHPRGNVPFFCQDITPREWRVPQEPKSNIEHPRTARGIAKLHLLVPQEKFPIVKQQLTQVFDFEPTASPSHAEWPLLTHSQDQHLTAHLHLSYPTNEEQEAHVKSGGSGVWEVSFWVEKDHAEDPAVVPGFGRISWEALP</sequence>
<proteinExistence type="predicted"/>
<name>A0A067MRS0_BOTB1</name>
<dbReference type="PANTHER" id="PTHR40265:SF1">
    <property type="entry name" value="GLYOXALASE-LIKE DOMAIN-CONTAINING PROTEIN"/>
    <property type="match status" value="1"/>
</dbReference>
<dbReference type="OrthoDB" id="408973at2759"/>
<evidence type="ECO:0000313" key="2">
    <source>
        <dbReference type="EMBL" id="KDQ14572.1"/>
    </source>
</evidence>
<dbReference type="Pfam" id="PF13468">
    <property type="entry name" value="Glyoxalase_3"/>
    <property type="match status" value="1"/>
</dbReference>
<accession>A0A067MRS0</accession>